<dbReference type="OMA" id="RSIMECL"/>
<reference evidence="2" key="1">
    <citation type="submission" date="2025-08" db="UniProtKB">
        <authorList>
            <consortium name="RefSeq"/>
        </authorList>
    </citation>
    <scope>IDENTIFICATION</scope>
</reference>
<gene>
    <name evidence="2" type="primary">LOC104597181</name>
</gene>
<name>A0A1U8A697_NELNU</name>
<dbReference type="Pfam" id="PF04784">
    <property type="entry name" value="DUF547"/>
    <property type="match status" value="1"/>
</dbReference>
<dbReference type="GeneID" id="104597181"/>
<sequence>MKFEDFLMQRSEDQQKRLDLEEEVIKLQAEFEDEQKLNRALKYAVHGPVSSHPSFSSMLPIQVQVLLAELTMLEEEIISLETKIEELKRCLRKEKKQNRECELRRVQQHRWRQLKGKHLIYGLESLKGLADIEISPIPPPYDTEDYRSQQLKVSVAPASEFRTMNSTSLNGTDEFAEILRRCNARSQKQSLLADEETNTEKPNSLSEELIRCLIEIFLKLNQTPASQLDCESSTTVPKLTLSCINSRGFKPKTSFNCKAPMSFLDDNTSVVDPYGILSDHDDTLRDVGPYKNFIQITRSSLDMSRVSECLPAIGKMRILIHKLCSVDLSLLTYKQKLAFWINIYNACIMHAFLQHGLPSTPDKLLSLMNKAALNVGGIVLNVLAIEHFILRYPQDSKISNADEKEMLLRHAYGLGYPEPNVTFALCRGSWSSPALRVYTAEDVVDELGRAKVEYLEASVGVTNKKKIVVPKLLQWHMRDFADDMESLLEWIYSQLPRSGSLKRSIMECLNGETKGPIAKMVEIQLYESEFRYLLPM</sequence>
<accession>A0A1U8A697</accession>
<keyword evidence="1" id="KW-1185">Reference proteome</keyword>
<proteinExistence type="predicted"/>
<dbReference type="Proteomes" id="UP000189703">
    <property type="component" value="Unplaced"/>
</dbReference>
<protein>
    <submittedName>
        <fullName evidence="2">Uncharacterized protein LOC104597181 isoform X1</fullName>
    </submittedName>
</protein>
<dbReference type="RefSeq" id="XP_010256913.1">
    <property type="nucleotide sequence ID" value="XM_010258611.2"/>
</dbReference>
<evidence type="ECO:0000313" key="2">
    <source>
        <dbReference type="RefSeq" id="XP_010256913.1"/>
    </source>
</evidence>
<dbReference type="KEGG" id="nnu:104597181"/>
<dbReference type="FunCoup" id="A0A1U8A697">
    <property type="interactions" value="7"/>
</dbReference>
<evidence type="ECO:0000313" key="1">
    <source>
        <dbReference type="Proteomes" id="UP000189703"/>
    </source>
</evidence>
<dbReference type="AlphaFoldDB" id="A0A1U8A697"/>
<dbReference type="PANTHER" id="PTHR46248">
    <property type="entry name" value="EXPRESSED PROTEIN"/>
    <property type="match status" value="1"/>
</dbReference>
<dbReference type="eggNOG" id="ENOG502QQ8P">
    <property type="taxonomic scope" value="Eukaryota"/>
</dbReference>
<dbReference type="InterPro" id="IPR006869">
    <property type="entry name" value="DUF547"/>
</dbReference>
<organism evidence="1 2">
    <name type="scientific">Nelumbo nucifera</name>
    <name type="common">Sacred lotus</name>
    <dbReference type="NCBI Taxonomy" id="4432"/>
    <lineage>
        <taxon>Eukaryota</taxon>
        <taxon>Viridiplantae</taxon>
        <taxon>Streptophyta</taxon>
        <taxon>Embryophyta</taxon>
        <taxon>Tracheophyta</taxon>
        <taxon>Spermatophyta</taxon>
        <taxon>Magnoliopsida</taxon>
        <taxon>Proteales</taxon>
        <taxon>Nelumbonaceae</taxon>
        <taxon>Nelumbo</taxon>
    </lineage>
</organism>
<dbReference type="PANTHER" id="PTHR46248:SF4">
    <property type="entry name" value="OS01G0147800 PROTEIN"/>
    <property type="match status" value="1"/>
</dbReference>
<dbReference type="Pfam" id="PF14389">
    <property type="entry name" value="Lzipper-MIP1"/>
    <property type="match status" value="1"/>
</dbReference>
<dbReference type="OrthoDB" id="418495at2759"/>
<dbReference type="InterPro" id="IPR025757">
    <property type="entry name" value="MIP1_Leuzipper"/>
</dbReference>